<dbReference type="InterPro" id="IPR049192">
    <property type="entry name" value="DUF4246_C"/>
</dbReference>
<reference evidence="3 4" key="1">
    <citation type="journal article" date="2016" name="Mol. Biol. Evol.">
        <title>Comparative Genomics of Early-Diverging Mushroom-Forming Fungi Provides Insights into the Origins of Lignocellulose Decay Capabilities.</title>
        <authorList>
            <person name="Nagy L.G."/>
            <person name="Riley R."/>
            <person name="Tritt A."/>
            <person name="Adam C."/>
            <person name="Daum C."/>
            <person name="Floudas D."/>
            <person name="Sun H."/>
            <person name="Yadav J.S."/>
            <person name="Pangilinan J."/>
            <person name="Larsson K.H."/>
            <person name="Matsuura K."/>
            <person name="Barry K."/>
            <person name="Labutti K."/>
            <person name="Kuo R."/>
            <person name="Ohm R.A."/>
            <person name="Bhattacharya S.S."/>
            <person name="Shirouzu T."/>
            <person name="Yoshinaga Y."/>
            <person name="Martin F.M."/>
            <person name="Grigoriev I.V."/>
            <person name="Hibbett D.S."/>
        </authorList>
    </citation>
    <scope>NUCLEOTIDE SEQUENCE [LARGE SCALE GENOMIC DNA]</scope>
    <source>
        <strain evidence="3 4">L-15889</strain>
    </source>
</reference>
<evidence type="ECO:0000313" key="4">
    <source>
        <dbReference type="Proteomes" id="UP000076727"/>
    </source>
</evidence>
<evidence type="ECO:0000313" key="3">
    <source>
        <dbReference type="EMBL" id="KZT74035.1"/>
    </source>
</evidence>
<keyword evidence="4" id="KW-1185">Reference proteome</keyword>
<organism evidence="3 4">
    <name type="scientific">Daedalea quercina L-15889</name>
    <dbReference type="NCBI Taxonomy" id="1314783"/>
    <lineage>
        <taxon>Eukaryota</taxon>
        <taxon>Fungi</taxon>
        <taxon>Dikarya</taxon>
        <taxon>Basidiomycota</taxon>
        <taxon>Agaricomycotina</taxon>
        <taxon>Agaricomycetes</taxon>
        <taxon>Polyporales</taxon>
        <taxon>Fomitopsis</taxon>
    </lineage>
</organism>
<dbReference type="OrthoDB" id="415532at2759"/>
<dbReference type="Proteomes" id="UP000076727">
    <property type="component" value="Unassembled WGS sequence"/>
</dbReference>
<dbReference type="STRING" id="1314783.A0A165TW07"/>
<name>A0A165TW07_9APHY</name>
<sequence length="570" mass="65482">MFLTTENDPSHSLGVDLFRFPHPFTRLDVDTPRSLVEIRMCALSAAIREKVDWHIKFRDQKIRAKWADEIREQQKDLHESLRLTDNMINYVMTELEAHATLRDEITGIEPGPYERIWRSDRLIPPGLKADLLSAIAPLESVPDAEKDWHPGSDGKVLDLIHPSLYPIVYGRTISTSGKLVQPRDDATFDSDIDPMFASERFQWLPSDFRVADDGTVSLGSPYINNVHPDEYAAIEKVLTKVLERAVPMFEWVLSDLARERQLPTRMDLKGRKFLGCIWKDEDQPIPEDEVSEAMEAEARALEDARDHEHPYVDIYQLLVDQWCDNQPKTWPDSKPAYDDGLDEEKKTVNLRGKTLQVILKAANIVLTPEDPEYAGGKWHVEGMNNEAIVSTFIYYYDCENLTESTLSFRNAVNEPRYHGQDDSYCMHYLYGIDRDDHCVQEVGKVITKEDRCIAFPNLYQHLVSPFRLADPTRPGHRKILVFFLVDPLVTIPSASVVAPQQASWIQRTVAGTTLWERLPVELQDVIMGYAEPMTLEQAKAYREELMAERTAFVETVDGQRFGQEFNMCEH</sequence>
<dbReference type="PANTHER" id="PTHR33119:SF1">
    <property type="entry name" value="FE2OG DIOXYGENASE DOMAIN-CONTAINING PROTEIN"/>
    <property type="match status" value="1"/>
</dbReference>
<feature type="domain" description="DUF4246" evidence="2">
    <location>
        <begin position="19"/>
        <end position="69"/>
    </location>
</feature>
<dbReference type="EMBL" id="KV429034">
    <property type="protein sequence ID" value="KZT74035.1"/>
    <property type="molecule type" value="Genomic_DNA"/>
</dbReference>
<proteinExistence type="predicted"/>
<evidence type="ECO:0000259" key="1">
    <source>
        <dbReference type="Pfam" id="PF14033"/>
    </source>
</evidence>
<dbReference type="InterPro" id="IPR049207">
    <property type="entry name" value="DUF4246_N"/>
</dbReference>
<feature type="domain" description="DUF4246" evidence="1">
    <location>
        <begin position="86"/>
        <end position="507"/>
    </location>
</feature>
<dbReference type="InterPro" id="IPR025340">
    <property type="entry name" value="DUF4246"/>
</dbReference>
<protein>
    <submittedName>
        <fullName evidence="3">Uncharacterized protein</fullName>
    </submittedName>
</protein>
<dbReference type="AlphaFoldDB" id="A0A165TW07"/>
<dbReference type="Pfam" id="PF14033">
    <property type="entry name" value="DUF4246"/>
    <property type="match status" value="1"/>
</dbReference>
<dbReference type="Pfam" id="PF21666">
    <property type="entry name" value="DUF4246_N"/>
    <property type="match status" value="1"/>
</dbReference>
<dbReference type="PANTHER" id="PTHR33119">
    <property type="entry name" value="IFI3P"/>
    <property type="match status" value="1"/>
</dbReference>
<gene>
    <name evidence="3" type="ORF">DAEQUDRAFT_702202</name>
</gene>
<evidence type="ECO:0000259" key="2">
    <source>
        <dbReference type="Pfam" id="PF21666"/>
    </source>
</evidence>
<accession>A0A165TW07</accession>